<dbReference type="EMBL" id="ML978125">
    <property type="protein sequence ID" value="KAF2100081.1"/>
    <property type="molecule type" value="Genomic_DNA"/>
</dbReference>
<feature type="region of interest" description="Disordered" evidence="1">
    <location>
        <begin position="180"/>
        <end position="199"/>
    </location>
</feature>
<dbReference type="OrthoDB" id="3645916at2759"/>
<dbReference type="AlphaFoldDB" id="A0A9P4IL02"/>
<accession>A0A9P4IL02</accession>
<feature type="region of interest" description="Disordered" evidence="1">
    <location>
        <begin position="143"/>
        <end position="165"/>
    </location>
</feature>
<keyword evidence="3" id="KW-1185">Reference proteome</keyword>
<gene>
    <name evidence="2" type="ORF">NA57DRAFT_75583</name>
</gene>
<name>A0A9P4IL02_9PEZI</name>
<feature type="region of interest" description="Disordered" evidence="1">
    <location>
        <begin position="1"/>
        <end position="52"/>
    </location>
</feature>
<sequence length="348" mass="37903">MDSPFEPSSRDGDAEAEDTYQTPNDDVGNAPDHAPDGETSTASASAWKKDQDVVTEAGRSIRNLLKEMLDNLKPQSDATIKLSGEFKLTIGDRQSYALAISDASTADESRLIIKINPLDAPATTTGASTVSKGKRYMDYAGEVDTTTPSAKRQKQNGQQSTPDLAAAATAQANAALAVNPEDGEHPTAPDEEDDDPSAPFDLEKEIRQLTKQIKWVETCRRTASSEYHQREERWRTTSATFHDQNRVKRERHEAWVAAEMARQTNMLGQVINDVKGLYPLLHSVKWETPTAAPHPLYATSVTAPAPHFTTADTQMNQMRTGNGHGQGNPPGGRGATRGRPRGRPRGSS</sequence>
<proteinExistence type="predicted"/>
<organism evidence="2 3">
    <name type="scientific">Rhizodiscina lignyota</name>
    <dbReference type="NCBI Taxonomy" id="1504668"/>
    <lineage>
        <taxon>Eukaryota</taxon>
        <taxon>Fungi</taxon>
        <taxon>Dikarya</taxon>
        <taxon>Ascomycota</taxon>
        <taxon>Pezizomycotina</taxon>
        <taxon>Dothideomycetes</taxon>
        <taxon>Pleosporomycetidae</taxon>
        <taxon>Aulographales</taxon>
        <taxon>Rhizodiscinaceae</taxon>
        <taxon>Rhizodiscina</taxon>
    </lineage>
</organism>
<comment type="caution">
    <text evidence="2">The sequence shown here is derived from an EMBL/GenBank/DDBJ whole genome shotgun (WGS) entry which is preliminary data.</text>
</comment>
<feature type="compositionally biased region" description="Basic residues" evidence="1">
    <location>
        <begin position="336"/>
        <end position="348"/>
    </location>
</feature>
<feature type="compositionally biased region" description="Polar residues" evidence="1">
    <location>
        <begin position="144"/>
        <end position="162"/>
    </location>
</feature>
<reference evidence="2" key="1">
    <citation type="journal article" date="2020" name="Stud. Mycol.">
        <title>101 Dothideomycetes genomes: a test case for predicting lifestyles and emergence of pathogens.</title>
        <authorList>
            <person name="Haridas S."/>
            <person name="Albert R."/>
            <person name="Binder M."/>
            <person name="Bloem J."/>
            <person name="Labutti K."/>
            <person name="Salamov A."/>
            <person name="Andreopoulos B."/>
            <person name="Baker S."/>
            <person name="Barry K."/>
            <person name="Bills G."/>
            <person name="Bluhm B."/>
            <person name="Cannon C."/>
            <person name="Castanera R."/>
            <person name="Culley D."/>
            <person name="Daum C."/>
            <person name="Ezra D."/>
            <person name="Gonzalez J."/>
            <person name="Henrissat B."/>
            <person name="Kuo A."/>
            <person name="Liang C."/>
            <person name="Lipzen A."/>
            <person name="Lutzoni F."/>
            <person name="Magnuson J."/>
            <person name="Mondo S."/>
            <person name="Nolan M."/>
            <person name="Ohm R."/>
            <person name="Pangilinan J."/>
            <person name="Park H.-J."/>
            <person name="Ramirez L."/>
            <person name="Alfaro M."/>
            <person name="Sun H."/>
            <person name="Tritt A."/>
            <person name="Yoshinaga Y."/>
            <person name="Zwiers L.-H."/>
            <person name="Turgeon B."/>
            <person name="Goodwin S."/>
            <person name="Spatafora J."/>
            <person name="Crous P."/>
            <person name="Grigoriev I."/>
        </authorList>
    </citation>
    <scope>NUCLEOTIDE SEQUENCE</scope>
    <source>
        <strain evidence="2">CBS 133067</strain>
    </source>
</reference>
<feature type="region of interest" description="Disordered" evidence="1">
    <location>
        <begin position="314"/>
        <end position="348"/>
    </location>
</feature>
<dbReference type="Proteomes" id="UP000799772">
    <property type="component" value="Unassembled WGS sequence"/>
</dbReference>
<evidence type="ECO:0000313" key="3">
    <source>
        <dbReference type="Proteomes" id="UP000799772"/>
    </source>
</evidence>
<evidence type="ECO:0000256" key="1">
    <source>
        <dbReference type="SAM" id="MobiDB-lite"/>
    </source>
</evidence>
<evidence type="ECO:0000313" key="2">
    <source>
        <dbReference type="EMBL" id="KAF2100081.1"/>
    </source>
</evidence>
<protein>
    <submittedName>
        <fullName evidence="2">Uncharacterized protein</fullName>
    </submittedName>
</protein>
<feature type="compositionally biased region" description="Gly residues" evidence="1">
    <location>
        <begin position="322"/>
        <end position="335"/>
    </location>
</feature>